<dbReference type="InterPro" id="IPR013108">
    <property type="entry name" value="Amidohydro_3"/>
</dbReference>
<dbReference type="PANTHER" id="PTHR11647">
    <property type="entry name" value="HYDRANTOINASE/DIHYDROPYRIMIDINASE FAMILY MEMBER"/>
    <property type="match status" value="1"/>
</dbReference>
<name>A0A6J7MDM8_9ZZZZ</name>
<dbReference type="Pfam" id="PF07969">
    <property type="entry name" value="Amidohydro_3"/>
    <property type="match status" value="1"/>
</dbReference>
<organism evidence="2">
    <name type="scientific">freshwater metagenome</name>
    <dbReference type="NCBI Taxonomy" id="449393"/>
    <lineage>
        <taxon>unclassified sequences</taxon>
        <taxon>metagenomes</taxon>
        <taxon>ecological metagenomes</taxon>
    </lineage>
</organism>
<gene>
    <name evidence="2" type="ORF">UFOPK3927_00607</name>
</gene>
<dbReference type="CDD" id="cd01297">
    <property type="entry name" value="D-aminoacylase"/>
    <property type="match status" value="1"/>
</dbReference>
<proteinExistence type="predicted"/>
<reference evidence="2" key="1">
    <citation type="submission" date="2020-05" db="EMBL/GenBank/DDBJ databases">
        <authorList>
            <person name="Chiriac C."/>
            <person name="Salcher M."/>
            <person name="Ghai R."/>
            <person name="Kavagutti S V."/>
        </authorList>
    </citation>
    <scope>NUCLEOTIDE SEQUENCE</scope>
</reference>
<dbReference type="InterPro" id="IPR011059">
    <property type="entry name" value="Metal-dep_hydrolase_composite"/>
</dbReference>
<dbReference type="InterPro" id="IPR032466">
    <property type="entry name" value="Metal_Hydrolase"/>
</dbReference>
<accession>A0A6J7MDM8</accession>
<dbReference type="AlphaFoldDB" id="A0A6J7MDM8"/>
<dbReference type="SUPFAM" id="SSF51556">
    <property type="entry name" value="Metallo-dependent hydrolases"/>
    <property type="match status" value="1"/>
</dbReference>
<dbReference type="SUPFAM" id="SSF51338">
    <property type="entry name" value="Composite domain of metallo-dependent hydrolases"/>
    <property type="match status" value="1"/>
</dbReference>
<evidence type="ECO:0000259" key="1">
    <source>
        <dbReference type="Pfam" id="PF07969"/>
    </source>
</evidence>
<dbReference type="PANTHER" id="PTHR11647:SF1">
    <property type="entry name" value="COLLAPSIN RESPONSE MEDIATOR PROTEIN"/>
    <property type="match status" value="1"/>
</dbReference>
<feature type="domain" description="Amidohydrolase 3" evidence="1">
    <location>
        <begin position="44"/>
        <end position="557"/>
    </location>
</feature>
<dbReference type="Gene3D" id="3.20.20.140">
    <property type="entry name" value="Metal-dependent hydrolases"/>
    <property type="match status" value="1"/>
</dbReference>
<dbReference type="EMBL" id="CAFBOK010000053">
    <property type="protein sequence ID" value="CAB4979071.1"/>
    <property type="molecule type" value="Genomic_DNA"/>
</dbReference>
<dbReference type="InterPro" id="IPR050378">
    <property type="entry name" value="Metallo-dep_Hydrolases_sf"/>
</dbReference>
<dbReference type="GO" id="GO:0005829">
    <property type="term" value="C:cytosol"/>
    <property type="evidence" value="ECO:0007669"/>
    <property type="project" value="TreeGrafter"/>
</dbReference>
<protein>
    <submittedName>
        <fullName evidence="2">Unannotated protein</fullName>
    </submittedName>
</protein>
<evidence type="ECO:0000313" key="2">
    <source>
        <dbReference type="EMBL" id="CAB4979071.1"/>
    </source>
</evidence>
<sequence length="577" mass="61777">MFDLKIINGTIVDGTGAASFIGDVAITDGIVVEVGPTIAGDATEVIDATGLVVAPGFVDIHTHYDGQATWDPILDPSASHGVTTVVVGNCGVGFAPVRPGKEGWLVELMEGVEDIPGTALHEGIQWSWETFPQYLDALASREYSMDIAAFVPHAPLRVYVMGDRGALDVEPTSDELSQMAEHVRASIEAGAIGVSTSRSLNHRTLDGELVPGTFANSTELVALAQAMVDAGGGLFEAVPTGETGDDRDTVLGEIALLSEVSKRTGVPVSFLMIQSMGAPDLWAEQLEAVRKANIEGAQLVPQVAGRPGGMLIGVATYHGLMRRPTFRRLESELSYDDLLAALQTPEVKTQILSEENLPEDPNRQYESIADNMAFMFERLFVLGDPPDYEPTRDRSIAGMAEAAGKDPWEVLYDAIAGGALLLGAFTNYANTSQDHLAVMLEHPDTVVGLSDGGAHVRFICDASMPTYLLTHWTRDRTRGRRIPIEAIVRKQSALTAEVVGLNDRGVLLAGKRADINVIDLEKLTLHPPHPSDDLPAGGRRIRQEATGYVATIGKGVVTRRSDADTGARPGRLVRASH</sequence>
<dbReference type="GO" id="GO:0016812">
    <property type="term" value="F:hydrolase activity, acting on carbon-nitrogen (but not peptide) bonds, in cyclic amides"/>
    <property type="evidence" value="ECO:0007669"/>
    <property type="project" value="TreeGrafter"/>
</dbReference>